<dbReference type="Proteomes" id="UP000003412">
    <property type="component" value="Chromosome"/>
</dbReference>
<organism evidence="1 2">
    <name type="scientific">Listeria marthii FSL S4-120</name>
    <dbReference type="NCBI Taxonomy" id="702457"/>
    <lineage>
        <taxon>Bacteria</taxon>
        <taxon>Bacillati</taxon>
        <taxon>Bacillota</taxon>
        <taxon>Bacilli</taxon>
        <taxon>Bacillales</taxon>
        <taxon>Listeriaceae</taxon>
        <taxon>Listeria</taxon>
    </lineage>
</organism>
<name>A0ABP2JX23_9LIST</name>
<reference evidence="1 2" key="1">
    <citation type="journal article" date="2010" name="Microbiol. Resour. Announc.">
        <title>Comparative genomics of the bacterial genus Listeria: Genome evolution is characterized by limited gene acquisition and limited gene loss.</title>
        <authorList>
            <person name="den Bakker H.C."/>
            <person name="Cummings C.A."/>
            <person name="Ferreira V."/>
            <person name="Vatta P."/>
            <person name="Orsi R.H."/>
            <person name="Degoricija L."/>
            <person name="Barker M."/>
            <person name="Petrauskene O."/>
            <person name="Furtado M.R."/>
            <person name="Wiedmann M."/>
        </authorList>
    </citation>
    <scope>NUCLEOTIDE SEQUENCE [LARGE SCALE GENOMIC DNA]</scope>
    <source>
        <strain evidence="1 2">FSL S4-120</strain>
    </source>
</reference>
<comment type="caution">
    <text evidence="1">The sequence shown here is derived from an EMBL/GenBank/DDBJ whole genome shotgun (WGS) entry which is preliminary data.</text>
</comment>
<sequence>MLFLDDAKFSELSDKVIVYYRSFYVKSQWFFAFLIIFSWTQ</sequence>
<protein>
    <submittedName>
        <fullName evidence="1">Uncharacterized protein</fullName>
    </submittedName>
</protein>
<proteinExistence type="predicted"/>
<accession>A0ABP2JX23</accession>
<keyword evidence="2" id="KW-1185">Reference proteome</keyword>
<evidence type="ECO:0000313" key="1">
    <source>
        <dbReference type="EMBL" id="EFR86851.1"/>
    </source>
</evidence>
<evidence type="ECO:0000313" key="2">
    <source>
        <dbReference type="Proteomes" id="UP000003412"/>
    </source>
</evidence>
<dbReference type="EMBL" id="ADXF01000885">
    <property type="protein sequence ID" value="EFR86851.1"/>
    <property type="molecule type" value="Genomic_DNA"/>
</dbReference>
<gene>
    <name evidence="1" type="ORF">NT05LM_2705</name>
</gene>